<feature type="domain" description="HTH luxR-type" evidence="1">
    <location>
        <begin position="181"/>
        <end position="246"/>
    </location>
</feature>
<name>A0A256F532_9HYPH</name>
<dbReference type="InterPro" id="IPR000792">
    <property type="entry name" value="Tscrpt_reg_LuxR_C"/>
</dbReference>
<evidence type="ECO:0000259" key="1">
    <source>
        <dbReference type="PROSITE" id="PS50043"/>
    </source>
</evidence>
<dbReference type="PROSITE" id="PS00622">
    <property type="entry name" value="HTH_LUXR_1"/>
    <property type="match status" value="1"/>
</dbReference>
<proteinExistence type="predicted"/>
<organism evidence="2 3">
    <name type="scientific">Brucella rhizosphaerae</name>
    <dbReference type="NCBI Taxonomy" id="571254"/>
    <lineage>
        <taxon>Bacteria</taxon>
        <taxon>Pseudomonadati</taxon>
        <taxon>Pseudomonadota</taxon>
        <taxon>Alphaproteobacteria</taxon>
        <taxon>Hyphomicrobiales</taxon>
        <taxon>Brucellaceae</taxon>
        <taxon>Brucella/Ochrobactrum group</taxon>
        <taxon>Brucella</taxon>
    </lineage>
</organism>
<dbReference type="InterPro" id="IPR051015">
    <property type="entry name" value="EvgA-like"/>
</dbReference>
<evidence type="ECO:0000313" key="2">
    <source>
        <dbReference type="EMBL" id="OYR09826.1"/>
    </source>
</evidence>
<dbReference type="GO" id="GO:0006355">
    <property type="term" value="P:regulation of DNA-templated transcription"/>
    <property type="evidence" value="ECO:0007669"/>
    <property type="project" value="InterPro"/>
</dbReference>
<comment type="caution">
    <text evidence="2">The sequence shown here is derived from an EMBL/GenBank/DDBJ whole genome shotgun (WGS) entry which is preliminary data.</text>
</comment>
<dbReference type="InterPro" id="IPR011006">
    <property type="entry name" value="CheY-like_superfamily"/>
</dbReference>
<dbReference type="PROSITE" id="PS50043">
    <property type="entry name" value="HTH_LUXR_2"/>
    <property type="match status" value="1"/>
</dbReference>
<evidence type="ECO:0000313" key="3">
    <source>
        <dbReference type="Proteomes" id="UP000216345"/>
    </source>
</evidence>
<dbReference type="Gene3D" id="3.40.50.2300">
    <property type="match status" value="1"/>
</dbReference>
<dbReference type="SUPFAM" id="SSF52172">
    <property type="entry name" value="CheY-like"/>
    <property type="match status" value="1"/>
</dbReference>
<dbReference type="Proteomes" id="UP000216345">
    <property type="component" value="Unassembled WGS sequence"/>
</dbReference>
<dbReference type="PANTHER" id="PTHR45566">
    <property type="entry name" value="HTH-TYPE TRANSCRIPTIONAL REGULATOR YHJB-RELATED"/>
    <property type="match status" value="1"/>
</dbReference>
<dbReference type="Pfam" id="PF00196">
    <property type="entry name" value="GerE"/>
    <property type="match status" value="1"/>
</dbReference>
<accession>A0A256F532</accession>
<dbReference type="SUPFAM" id="SSF46894">
    <property type="entry name" value="C-terminal effector domain of the bipartite response regulators"/>
    <property type="match status" value="1"/>
</dbReference>
<dbReference type="PANTHER" id="PTHR45566:SF1">
    <property type="entry name" value="HTH-TYPE TRANSCRIPTIONAL REGULATOR YHJB-RELATED"/>
    <property type="match status" value="1"/>
</dbReference>
<dbReference type="OrthoDB" id="7272316at2"/>
<dbReference type="eggNOG" id="COG2197">
    <property type="taxonomic scope" value="Bacteria"/>
</dbReference>
<protein>
    <submittedName>
        <fullName evidence="2">Bacterial regulatory, luxR family protein</fullName>
    </submittedName>
</protein>
<dbReference type="CDD" id="cd06170">
    <property type="entry name" value="LuxR_C_like"/>
    <property type="match status" value="1"/>
</dbReference>
<dbReference type="GO" id="GO:0003677">
    <property type="term" value="F:DNA binding"/>
    <property type="evidence" value="ECO:0007669"/>
    <property type="project" value="InterPro"/>
</dbReference>
<keyword evidence="3" id="KW-1185">Reference proteome</keyword>
<reference evidence="2 3" key="1">
    <citation type="submission" date="2017-07" db="EMBL/GenBank/DDBJ databases">
        <title>Phylogenetic study on the rhizospheric bacterium Ochrobactrum sp. A44.</title>
        <authorList>
            <person name="Krzyzanowska D.M."/>
            <person name="Ossowicki A."/>
            <person name="Rajewska M."/>
            <person name="Maciag T."/>
            <person name="Kaczynski Z."/>
            <person name="Czerwicka M."/>
            <person name="Jafra S."/>
        </authorList>
    </citation>
    <scope>NUCLEOTIDE SEQUENCE [LARGE SCALE GENOMIC DNA]</scope>
    <source>
        <strain evidence="2 3">PR17</strain>
    </source>
</reference>
<gene>
    <name evidence="2" type="ORF">CEV32_2259</name>
</gene>
<dbReference type="AlphaFoldDB" id="A0A256F532"/>
<dbReference type="InterPro" id="IPR016032">
    <property type="entry name" value="Sig_transdc_resp-reg_C-effctor"/>
</dbReference>
<dbReference type="RefSeq" id="WP_094578788.1">
    <property type="nucleotide sequence ID" value="NZ_JBHEEL010000006.1"/>
</dbReference>
<sequence>MLEVRERYLWTAADSSGDGASIAAGERKKNEDYAAGLPVQNEPHLMLVCKSNLERECLFNGLMMNGLKLPVVSCAAIDKNMALNGAIVVLMHIGSKRLADPFFSDEVEAAVKAWHPIPLVLLAEREEWSQVLRAMEIGARGYIPTSVDIRICVEAIHLALAGGMYVPASMLMKPPSQDLSDDVLGELLTVREIEVVHAIRVGKSNKIIAFELGMSEGTVKAHVHNIMRKIGAANRTEVACKLHKMYGNKFSGE</sequence>
<dbReference type="EMBL" id="NNRK01000034">
    <property type="protein sequence ID" value="OYR09826.1"/>
    <property type="molecule type" value="Genomic_DNA"/>
</dbReference>
<dbReference type="SMART" id="SM00421">
    <property type="entry name" value="HTH_LUXR"/>
    <property type="match status" value="1"/>
</dbReference>
<dbReference type="PRINTS" id="PR00038">
    <property type="entry name" value="HTHLUXR"/>
</dbReference>